<reference evidence="1" key="1">
    <citation type="submission" date="2019-08" db="EMBL/GenBank/DDBJ databases">
        <authorList>
            <person name="Kucharzyk K."/>
            <person name="Murdoch R.W."/>
            <person name="Higgins S."/>
            <person name="Loffler F."/>
        </authorList>
    </citation>
    <scope>NUCLEOTIDE SEQUENCE</scope>
</reference>
<evidence type="ECO:0000313" key="1">
    <source>
        <dbReference type="EMBL" id="MPM09213.1"/>
    </source>
</evidence>
<dbReference type="AntiFam" id="ANF00081">
    <property type="entry name" value="Shadow ORF (opposite lysS)"/>
</dbReference>
<accession>A0A644X4I0</accession>
<dbReference type="EMBL" id="VSSQ01001543">
    <property type="protein sequence ID" value="MPM09213.1"/>
    <property type="molecule type" value="Genomic_DNA"/>
</dbReference>
<name>A0A644X4I0_9ZZZZ</name>
<comment type="caution">
    <text evidence="1">The sequence shown here is derived from an EMBL/GenBank/DDBJ whole genome shotgun (WGS) entry which is preliminary data.</text>
</comment>
<organism evidence="1">
    <name type="scientific">bioreactor metagenome</name>
    <dbReference type="NCBI Taxonomy" id="1076179"/>
    <lineage>
        <taxon>unclassified sequences</taxon>
        <taxon>metagenomes</taxon>
        <taxon>ecological metagenomes</taxon>
    </lineage>
</organism>
<sequence>MGLVVAGFLLFELVLEPAPLVQRIVQLAEGVSHFLAADEELEPAGVVRVFRVPLGEGGDLRGMPGDEGRLDQLLFHKGLEHEVEDGEPALGPLDLHAPVFSYPPGLVVVGNVPEIDARVFRHEVEHAPPLEGFVEVEVHVLKTQLPGVAGPADHVGCVPDDLLGEVHHVVVVRVGPVHLHGGELRVVHGVEPLVAEVLSHLIYPAEHAHHEALQVEFRGDAEVHLHAQGVVEGLEGPRVGASRKDRQDRGLHFDGAVVLQGFPDGGDDLRPLPEGLPHLGVGDEVGVPLAVPDFRVLQAVPLLGQGAEGLAEQHALTDMDGEFPPLGPEGMAHDADPVARVDPFFREGVLLLAHGVELEVKLQVVRLVGQVGEGGLPVLAEGHHPSRGDDGHRLVKLVLGQVAEVLPHVGEGVLPVPLFHQVGVVSLLGDQPLELVLPLADDFVLSVVPLGETVRGVLFILCIHCIFLSFQNTRRFVQ</sequence>
<protein>
    <submittedName>
        <fullName evidence="1">Uncharacterized protein</fullName>
    </submittedName>
</protein>
<gene>
    <name evidence="1" type="ORF">SDC9_55529</name>
</gene>
<proteinExistence type="predicted"/>
<dbReference type="AlphaFoldDB" id="A0A644X4I0"/>